<dbReference type="EMBL" id="KN880778">
    <property type="protein sequence ID" value="KIY62499.1"/>
    <property type="molecule type" value="Genomic_DNA"/>
</dbReference>
<accession>A0A0D7AXB0</accession>
<evidence type="ECO:0000259" key="3">
    <source>
        <dbReference type="Pfam" id="PF20152"/>
    </source>
</evidence>
<keyword evidence="2" id="KW-1133">Transmembrane helix</keyword>
<feature type="domain" description="DUF6534" evidence="3">
    <location>
        <begin position="178"/>
        <end position="263"/>
    </location>
</feature>
<feature type="compositionally biased region" description="Basic and acidic residues" evidence="1">
    <location>
        <begin position="297"/>
        <end position="316"/>
    </location>
</feature>
<feature type="region of interest" description="Disordered" evidence="1">
    <location>
        <begin position="290"/>
        <end position="316"/>
    </location>
</feature>
<keyword evidence="2" id="KW-0472">Membrane</keyword>
<feature type="transmembrane region" description="Helical" evidence="2">
    <location>
        <begin position="213"/>
        <end position="234"/>
    </location>
</feature>
<dbReference type="AlphaFoldDB" id="A0A0D7AXB0"/>
<feature type="transmembrane region" description="Helical" evidence="2">
    <location>
        <begin position="98"/>
        <end position="120"/>
    </location>
</feature>
<reference evidence="4 5" key="1">
    <citation type="journal article" date="2015" name="Fungal Genet. Biol.">
        <title>Evolution of novel wood decay mechanisms in Agaricales revealed by the genome sequences of Fistulina hepatica and Cylindrobasidium torrendii.</title>
        <authorList>
            <person name="Floudas D."/>
            <person name="Held B.W."/>
            <person name="Riley R."/>
            <person name="Nagy L.G."/>
            <person name="Koehler G."/>
            <person name="Ransdell A.S."/>
            <person name="Younus H."/>
            <person name="Chow J."/>
            <person name="Chiniquy J."/>
            <person name="Lipzen A."/>
            <person name="Tritt A."/>
            <person name="Sun H."/>
            <person name="Haridas S."/>
            <person name="LaButti K."/>
            <person name="Ohm R.A."/>
            <person name="Kues U."/>
            <person name="Blanchette R.A."/>
            <person name="Grigoriev I.V."/>
            <person name="Minto R.E."/>
            <person name="Hibbett D.S."/>
        </authorList>
    </citation>
    <scope>NUCLEOTIDE SEQUENCE [LARGE SCALE GENOMIC DNA]</scope>
    <source>
        <strain evidence="4 5">FP15055 ss-10</strain>
    </source>
</reference>
<feature type="transmembrane region" description="Helical" evidence="2">
    <location>
        <begin position="56"/>
        <end position="78"/>
    </location>
</feature>
<dbReference type="STRING" id="1314674.A0A0D7AXB0"/>
<dbReference type="Pfam" id="PF20152">
    <property type="entry name" value="DUF6534"/>
    <property type="match status" value="1"/>
</dbReference>
<evidence type="ECO:0000256" key="1">
    <source>
        <dbReference type="SAM" id="MobiDB-lite"/>
    </source>
</evidence>
<evidence type="ECO:0000313" key="4">
    <source>
        <dbReference type="EMBL" id="KIY62499.1"/>
    </source>
</evidence>
<evidence type="ECO:0000256" key="2">
    <source>
        <dbReference type="SAM" id="Phobius"/>
    </source>
</evidence>
<dbReference type="InterPro" id="IPR045339">
    <property type="entry name" value="DUF6534"/>
</dbReference>
<dbReference type="PANTHER" id="PTHR40465:SF1">
    <property type="entry name" value="DUF6534 DOMAIN-CONTAINING PROTEIN"/>
    <property type="match status" value="1"/>
</dbReference>
<sequence>MSSLSVATAEAKPMNLGEELMGPMFIGLILNVLFQGVIFIQTYLYFAHKSHRDRSWFTTVFVSFLLLANVLHTVFIAVDVYLSLVVHYNDPKFLMQQSLVLGHAEPTMTGIISGAVQLFFSWRVRVLTKNLLLGIVMALVSLVSTVAAIATTCIMSTTPNFRNNQAFEFLGLVWLVTACIADVMITTSLVVFLQRHKTGFKHCDALMDRIIRLAIQTGLLTSLCIIVDLITHLVCTGTEDLICNFILAKFYTNMLLSSLNARDAWSEKGTSPTHESFGMSAPRPISGTLATKLNDNSMDKRHSGGSERCRSEETVV</sequence>
<gene>
    <name evidence="4" type="ORF">CYLTODRAFT_458936</name>
</gene>
<keyword evidence="2" id="KW-0812">Transmembrane</keyword>
<feature type="transmembrane region" description="Helical" evidence="2">
    <location>
        <begin position="169"/>
        <end position="193"/>
    </location>
</feature>
<evidence type="ECO:0000313" key="5">
    <source>
        <dbReference type="Proteomes" id="UP000054007"/>
    </source>
</evidence>
<keyword evidence="5" id="KW-1185">Reference proteome</keyword>
<name>A0A0D7AXB0_9AGAR</name>
<dbReference type="PANTHER" id="PTHR40465">
    <property type="entry name" value="CHROMOSOME 1, WHOLE GENOME SHOTGUN SEQUENCE"/>
    <property type="match status" value="1"/>
</dbReference>
<protein>
    <recommendedName>
        <fullName evidence="3">DUF6534 domain-containing protein</fullName>
    </recommendedName>
</protein>
<proteinExistence type="predicted"/>
<feature type="transmembrane region" description="Helical" evidence="2">
    <location>
        <begin position="132"/>
        <end position="157"/>
    </location>
</feature>
<feature type="transmembrane region" description="Helical" evidence="2">
    <location>
        <begin position="20"/>
        <end position="44"/>
    </location>
</feature>
<organism evidence="4 5">
    <name type="scientific">Cylindrobasidium torrendii FP15055 ss-10</name>
    <dbReference type="NCBI Taxonomy" id="1314674"/>
    <lineage>
        <taxon>Eukaryota</taxon>
        <taxon>Fungi</taxon>
        <taxon>Dikarya</taxon>
        <taxon>Basidiomycota</taxon>
        <taxon>Agaricomycotina</taxon>
        <taxon>Agaricomycetes</taxon>
        <taxon>Agaricomycetidae</taxon>
        <taxon>Agaricales</taxon>
        <taxon>Marasmiineae</taxon>
        <taxon>Physalacriaceae</taxon>
        <taxon>Cylindrobasidium</taxon>
    </lineage>
</organism>
<dbReference type="Proteomes" id="UP000054007">
    <property type="component" value="Unassembled WGS sequence"/>
</dbReference>
<dbReference type="OrthoDB" id="3183258at2759"/>